<evidence type="ECO:0000256" key="4">
    <source>
        <dbReference type="ARBA" id="ARBA00023125"/>
    </source>
</evidence>
<evidence type="ECO:0000256" key="5">
    <source>
        <dbReference type="ARBA" id="ARBA00023155"/>
    </source>
</evidence>
<dbReference type="STRING" id="135651.G0P796"/>
<sequence>MDPADDNLNSHDDELENQNVKGNQYPMNSSAKVDQNVSQKPLSQKIEDMLNVKRDDIDTKELGKTILTELSSLNIPQEVFAARLVNRSKRTLSDLLSRPKPWNVIKASRTTYVRMYNWMMLPKETKLAIFYEKSAEISIVGAVNTPVRNVNNRKCPSAEGEHGEKSTNPPTAETAALRPDSDYVGTIDTTLKTEFTWNCMFDENSCESSLVDPSELKLLVAIEYEEV</sequence>
<accession>G0P796</accession>
<organism evidence="11">
    <name type="scientific">Caenorhabditis brenneri</name>
    <name type="common">Nematode worm</name>
    <dbReference type="NCBI Taxonomy" id="135651"/>
    <lineage>
        <taxon>Eukaryota</taxon>
        <taxon>Metazoa</taxon>
        <taxon>Ecdysozoa</taxon>
        <taxon>Nematoda</taxon>
        <taxon>Chromadorea</taxon>
        <taxon>Rhabditida</taxon>
        <taxon>Rhabditina</taxon>
        <taxon>Rhabditomorpha</taxon>
        <taxon>Rhabditoidea</taxon>
        <taxon>Rhabditidae</taxon>
        <taxon>Peloderinae</taxon>
        <taxon>Caenorhabditis</taxon>
    </lineage>
</organism>
<dbReference type="PANTHER" id="PTHR14057">
    <property type="entry name" value="TRANSCRIPTION FACTOR ONECUT"/>
    <property type="match status" value="1"/>
</dbReference>
<dbReference type="GO" id="GO:0005634">
    <property type="term" value="C:nucleus"/>
    <property type="evidence" value="ECO:0007669"/>
    <property type="project" value="UniProtKB-SubCell"/>
</dbReference>
<evidence type="ECO:0000256" key="1">
    <source>
        <dbReference type="ARBA" id="ARBA00004123"/>
    </source>
</evidence>
<evidence type="ECO:0000256" key="7">
    <source>
        <dbReference type="ARBA" id="ARBA00023242"/>
    </source>
</evidence>
<dbReference type="GO" id="GO:0000978">
    <property type="term" value="F:RNA polymerase II cis-regulatory region sequence-specific DNA binding"/>
    <property type="evidence" value="ECO:0007669"/>
    <property type="project" value="TreeGrafter"/>
</dbReference>
<evidence type="ECO:0000256" key="6">
    <source>
        <dbReference type="ARBA" id="ARBA00023163"/>
    </source>
</evidence>
<feature type="region of interest" description="Disordered" evidence="8">
    <location>
        <begin position="1"/>
        <end position="40"/>
    </location>
</feature>
<comment type="similarity">
    <text evidence="2">Belongs to the CUT homeobox family.</text>
</comment>
<feature type="compositionally biased region" description="Polar residues" evidence="8">
    <location>
        <begin position="17"/>
        <end position="40"/>
    </location>
</feature>
<comment type="subcellular location">
    <subcellularLocation>
        <location evidence="1">Nucleus</location>
    </subcellularLocation>
</comment>
<keyword evidence="7" id="KW-0539">Nucleus</keyword>
<proteinExistence type="inferred from homology"/>
<dbReference type="SMART" id="SM01109">
    <property type="entry name" value="CUT"/>
    <property type="match status" value="1"/>
</dbReference>
<dbReference type="OrthoDB" id="10068888at2759"/>
<dbReference type="InParanoid" id="G0P796"/>
<reference evidence="11" key="1">
    <citation type="submission" date="2011-07" db="EMBL/GenBank/DDBJ databases">
        <authorList>
            <consortium name="Caenorhabditis brenneri Sequencing and Analysis Consortium"/>
            <person name="Wilson R.K."/>
        </authorList>
    </citation>
    <scope>NUCLEOTIDE SEQUENCE [LARGE SCALE GENOMIC DNA]</scope>
    <source>
        <strain evidence="11">PB2801</strain>
    </source>
</reference>
<dbReference type="AlphaFoldDB" id="G0P796"/>
<dbReference type="eggNOG" id="KOG2252">
    <property type="taxonomic scope" value="Eukaryota"/>
</dbReference>
<feature type="domain" description="CUT" evidence="9">
    <location>
        <begin position="48"/>
        <end position="134"/>
    </location>
</feature>
<dbReference type="GO" id="GO:0000981">
    <property type="term" value="F:DNA-binding transcription factor activity, RNA polymerase II-specific"/>
    <property type="evidence" value="ECO:0007669"/>
    <property type="project" value="TreeGrafter"/>
</dbReference>
<name>G0P796_CAEBE</name>
<evidence type="ECO:0000256" key="3">
    <source>
        <dbReference type="ARBA" id="ARBA00023015"/>
    </source>
</evidence>
<keyword evidence="4" id="KW-0238">DNA-binding</keyword>
<keyword evidence="3" id="KW-0805">Transcription regulation</keyword>
<dbReference type="PANTHER" id="PTHR14057:SF32">
    <property type="entry name" value="HOMEOBOX PROTEIN CEH-21-RELATED"/>
    <property type="match status" value="1"/>
</dbReference>
<evidence type="ECO:0000313" key="11">
    <source>
        <dbReference type="Proteomes" id="UP000008068"/>
    </source>
</evidence>
<keyword evidence="5" id="KW-0371">Homeobox</keyword>
<dbReference type="HOGENOM" id="CLU_1220633_0_0_1"/>
<keyword evidence="11" id="KW-1185">Reference proteome</keyword>
<evidence type="ECO:0000313" key="10">
    <source>
        <dbReference type="EMBL" id="EGT46875.1"/>
    </source>
</evidence>
<dbReference type="FunFam" id="1.10.260.40:FF:000005">
    <property type="entry name" value="One cut domain family member"/>
    <property type="match status" value="1"/>
</dbReference>
<feature type="region of interest" description="Disordered" evidence="8">
    <location>
        <begin position="155"/>
        <end position="179"/>
    </location>
</feature>
<gene>
    <name evidence="10" type="ORF">CAEBREN_19327</name>
</gene>
<dbReference type="Gene3D" id="1.10.260.40">
    <property type="entry name" value="lambda repressor-like DNA-binding domains"/>
    <property type="match status" value="1"/>
</dbReference>
<dbReference type="Proteomes" id="UP000008068">
    <property type="component" value="Unassembled WGS sequence"/>
</dbReference>
<dbReference type="Pfam" id="PF02376">
    <property type="entry name" value="CUT"/>
    <property type="match status" value="1"/>
</dbReference>
<dbReference type="PROSITE" id="PS51042">
    <property type="entry name" value="CUT"/>
    <property type="match status" value="1"/>
</dbReference>
<dbReference type="InterPro" id="IPR003350">
    <property type="entry name" value="CUT_dom"/>
</dbReference>
<evidence type="ECO:0000259" key="9">
    <source>
        <dbReference type="PROSITE" id="PS51042"/>
    </source>
</evidence>
<dbReference type="EMBL" id="GL380110">
    <property type="protein sequence ID" value="EGT46875.1"/>
    <property type="molecule type" value="Genomic_DNA"/>
</dbReference>
<keyword evidence="6" id="KW-0804">Transcription</keyword>
<dbReference type="InterPro" id="IPR051649">
    <property type="entry name" value="CUT_Homeobox"/>
</dbReference>
<dbReference type="SUPFAM" id="SSF47413">
    <property type="entry name" value="lambda repressor-like DNA-binding domains"/>
    <property type="match status" value="1"/>
</dbReference>
<protein>
    <recommendedName>
        <fullName evidence="9">CUT domain-containing protein</fullName>
    </recommendedName>
</protein>
<dbReference type="InterPro" id="IPR010982">
    <property type="entry name" value="Lambda_DNA-bd_dom_sf"/>
</dbReference>
<evidence type="ECO:0000256" key="2">
    <source>
        <dbReference type="ARBA" id="ARBA00008190"/>
    </source>
</evidence>
<evidence type="ECO:0000256" key="8">
    <source>
        <dbReference type="SAM" id="MobiDB-lite"/>
    </source>
</evidence>